<dbReference type="InterPro" id="IPR011992">
    <property type="entry name" value="EF-hand-dom_pair"/>
</dbReference>
<dbReference type="GO" id="GO:0005509">
    <property type="term" value="F:calcium ion binding"/>
    <property type="evidence" value="ECO:0007669"/>
    <property type="project" value="InterPro"/>
</dbReference>
<dbReference type="InterPro" id="IPR011009">
    <property type="entry name" value="Kinase-like_dom_sf"/>
</dbReference>
<keyword evidence="9" id="KW-0723">Serine/threonine-protein kinase</keyword>
<evidence type="ECO:0000256" key="28">
    <source>
        <dbReference type="ARBA" id="ARBA00060437"/>
    </source>
</evidence>
<evidence type="ECO:0000256" key="26">
    <source>
        <dbReference type="ARBA" id="ARBA00048679"/>
    </source>
</evidence>
<evidence type="ECO:0000256" key="8">
    <source>
        <dbReference type="ARBA" id="ARBA00022511"/>
    </source>
</evidence>
<feature type="domain" description="EF-hand" evidence="33">
    <location>
        <begin position="461"/>
        <end position="496"/>
    </location>
</feature>
<keyword evidence="19" id="KW-1043">Host membrane</keyword>
<dbReference type="InterPro" id="IPR000719">
    <property type="entry name" value="Prot_kinase_dom"/>
</dbReference>
<dbReference type="GO" id="GO:0031514">
    <property type="term" value="C:motile cilium"/>
    <property type="evidence" value="ECO:0007669"/>
    <property type="project" value="UniProtKB-SubCell"/>
</dbReference>
<feature type="binding site" evidence="30">
    <location>
        <position position="118"/>
    </location>
    <ligand>
        <name>ATP</name>
        <dbReference type="ChEBI" id="CHEBI:30616"/>
    </ligand>
</feature>
<evidence type="ECO:0000256" key="18">
    <source>
        <dbReference type="ARBA" id="ARBA00022846"/>
    </source>
</evidence>
<evidence type="ECO:0000256" key="1">
    <source>
        <dbReference type="ARBA" id="ARBA00001946"/>
    </source>
</evidence>
<dbReference type="Gene3D" id="1.10.510.10">
    <property type="entry name" value="Transferase(Phosphotransferase) domain 1"/>
    <property type="match status" value="1"/>
</dbReference>
<keyword evidence="18" id="KW-0282">Flagellum</keyword>
<feature type="domain" description="EF-hand" evidence="33">
    <location>
        <begin position="425"/>
        <end position="460"/>
    </location>
</feature>
<sequence>MGGKLGVCITQRDQKDSFDDVRSDQPKRETSRARGRQAKTNGVPAKRCVDAPSDVSTRRPSTASDESKKDALNRENFILSHSGTLTDSFILHKKVGRGTYGSVCKATSRTTGQVRAIKAVSKSHVKNLARFRTEIDIMKSLDHPNIIKLYETFEDARNIYIVMELCTGGELFDRIIEQEKFTERDAARIMKQILSALAYCHANGIMHRDLKPENFLFMSKEPDSPLKVIDFGLSCKFEHGQARGTKAGTPYYVAPQVLLGHYTEAADMWSCGVIMYVLLCGYPPFSGETDAEVLAKVKLGKYSFHPQDWRHVSDEAKDIIRKLLALNPRDRHTAAQALQHPWIVQSTVMDSRYEVTLTEGIINNLRQFRAQHRLKKAALTVIAHHLSEQDIVELKNIFIALDKDNSGTLTYDEIVEGMRAMGWEEFPPDLEEVFNEVDSDRSGQIDYTEFIAATIDKTKYLSEDVCWAAFRVFDLDGDGKISPLELKKALGSPDMKDEIGATVDAIIRDVDKNGDGEIDFEEFVQMMRRAPEVDQGRPRKLPSTQSSGLAPVPPEMMTIQGHTATSHTSTSPRNKKPSARSAAGDSNASARSISTAPSPGEKGERERDWHGWEAGVTVG</sequence>
<evidence type="ECO:0000256" key="21">
    <source>
        <dbReference type="ARBA" id="ARBA00023139"/>
    </source>
</evidence>
<keyword evidence="15" id="KW-0418">Kinase</keyword>
<evidence type="ECO:0000256" key="6">
    <source>
        <dbReference type="ARBA" id="ARBA00012513"/>
    </source>
</evidence>
<dbReference type="CDD" id="cd05117">
    <property type="entry name" value="STKc_CAMK"/>
    <property type="match status" value="1"/>
</dbReference>
<dbReference type="OrthoDB" id="40902at2759"/>
<feature type="domain" description="Protein kinase" evidence="32">
    <location>
        <begin position="89"/>
        <end position="343"/>
    </location>
</feature>
<reference evidence="34 35" key="1">
    <citation type="submission" date="2014-11" db="EMBL/GenBank/DDBJ databases">
        <authorList>
            <person name="Zhu J."/>
            <person name="Qi W."/>
            <person name="Song R."/>
        </authorList>
    </citation>
    <scope>NUCLEOTIDE SEQUENCE [LARGE SCALE GENOMIC DNA]</scope>
</reference>
<comment type="similarity">
    <text evidence="24">Belongs to the protein kinase superfamily. Ser/Thr protein kinase family. CDPK subfamily.</text>
</comment>
<keyword evidence="12" id="KW-0479">Metal-binding</keyword>
<evidence type="ECO:0000256" key="3">
    <source>
        <dbReference type="ARBA" id="ARBA00004342"/>
    </source>
</evidence>
<comment type="function">
    <text evidence="27">Calcium-dependent protein kinase which acts as a sensor and effector of intracellular Ca(2+) levels probably in part downstream of cGMP-activated PKG kinase. During the liver stage, involved in sporozoite motility and thus in sporozoite invasion of host hepatocytes, probably together with CDPK4 and CDPK5. In the mosquito midgut and during the last stage of male gamete exflagellation, may play a role in the rupture of the host erythrocyte membrane. In the mosquito midgut, required for the differentiation of the zygote into the ookinete by promoting the translational activation of a subset of repressed mRNAs; these mRNAs are kept repressed in the zygote by the DOZI- or CITH-containing mRNP complexes. Dispensable during the asexual blood stage.</text>
</comment>
<evidence type="ECO:0000259" key="33">
    <source>
        <dbReference type="PROSITE" id="PS50222"/>
    </source>
</evidence>
<evidence type="ECO:0000256" key="17">
    <source>
        <dbReference type="ARBA" id="ARBA00022840"/>
    </source>
</evidence>
<evidence type="ECO:0000256" key="23">
    <source>
        <dbReference type="ARBA" id="ARBA00023288"/>
    </source>
</evidence>
<feature type="compositionally biased region" description="Basic and acidic residues" evidence="31">
    <location>
        <begin position="12"/>
        <end position="32"/>
    </location>
</feature>
<dbReference type="SUPFAM" id="SSF47473">
    <property type="entry name" value="EF-hand"/>
    <property type="match status" value="1"/>
</dbReference>
<comment type="subcellular location">
    <subcellularLocation>
        <location evidence="3">Cell membrane</location>
        <topology evidence="3">Lipid-anchor</topology>
        <orientation evidence="3">Cytoplasmic side</orientation>
    </subcellularLocation>
    <subcellularLocation>
        <location evidence="2">Cell projection</location>
        <location evidence="2">Cilium</location>
        <location evidence="2">Flagellum</location>
    </subcellularLocation>
    <subcellularLocation>
        <location evidence="4">Host cell membrane</location>
        <topology evidence="4">Lipid-anchor</topology>
    </subcellularLocation>
    <subcellularLocation>
        <location evidence="28">Parasitophorous vacuole membrane</location>
        <topology evidence="28">Lipid-anchor</topology>
    </subcellularLocation>
</comment>
<evidence type="ECO:0000256" key="5">
    <source>
        <dbReference type="ARBA" id="ARBA00011245"/>
    </source>
</evidence>
<dbReference type="InterPro" id="IPR050205">
    <property type="entry name" value="CDPK_Ser/Thr_kinases"/>
</dbReference>
<dbReference type="STRING" id="1169540.A0A0G4GGC4"/>
<dbReference type="PANTHER" id="PTHR24349">
    <property type="entry name" value="SERINE/THREONINE-PROTEIN KINASE"/>
    <property type="match status" value="1"/>
</dbReference>
<dbReference type="FunFam" id="1.10.238.10:FF:000003">
    <property type="entry name" value="Calmodulin A"/>
    <property type="match status" value="1"/>
</dbReference>
<evidence type="ECO:0000256" key="20">
    <source>
        <dbReference type="ARBA" id="ARBA00023069"/>
    </source>
</evidence>
<dbReference type="OMA" id="CMELCAG"/>
<dbReference type="FunFam" id="3.30.200.20:FF:000315">
    <property type="entry name" value="Calcium-dependent protein kinase 3"/>
    <property type="match status" value="1"/>
</dbReference>
<dbReference type="PhylomeDB" id="A0A0G4GGC4"/>
<dbReference type="AlphaFoldDB" id="A0A0G4GGC4"/>
<dbReference type="FunCoup" id="A0A0G4GGC4">
    <property type="interactions" value="4"/>
</dbReference>
<dbReference type="EMBL" id="CDMY01000656">
    <property type="protein sequence ID" value="CEM28668.1"/>
    <property type="molecule type" value="Genomic_DNA"/>
</dbReference>
<evidence type="ECO:0000256" key="9">
    <source>
        <dbReference type="ARBA" id="ARBA00022527"/>
    </source>
</evidence>
<dbReference type="InterPro" id="IPR002048">
    <property type="entry name" value="EF_hand_dom"/>
</dbReference>
<comment type="subunit">
    <text evidence="5">Monomer.</text>
</comment>
<feature type="domain" description="EF-hand" evidence="33">
    <location>
        <begin position="389"/>
        <end position="424"/>
    </location>
</feature>
<keyword evidence="17 30" id="KW-0067">ATP-binding</keyword>
<proteinExistence type="inferred from homology"/>
<comment type="catalytic activity">
    <reaction evidence="25">
        <text>L-threonyl-[protein] + ATP = O-phospho-L-threonyl-[protein] + ADP + H(+)</text>
        <dbReference type="Rhea" id="RHEA:46608"/>
        <dbReference type="Rhea" id="RHEA-COMP:11060"/>
        <dbReference type="Rhea" id="RHEA-COMP:11605"/>
        <dbReference type="ChEBI" id="CHEBI:15378"/>
        <dbReference type="ChEBI" id="CHEBI:30013"/>
        <dbReference type="ChEBI" id="CHEBI:30616"/>
        <dbReference type="ChEBI" id="CHEBI:61977"/>
        <dbReference type="ChEBI" id="CHEBI:456216"/>
        <dbReference type="EC" id="2.7.11.1"/>
    </reaction>
</comment>
<dbReference type="Gene3D" id="1.10.238.10">
    <property type="entry name" value="EF-hand"/>
    <property type="match status" value="2"/>
</dbReference>
<dbReference type="PROSITE" id="PS00107">
    <property type="entry name" value="PROTEIN_KINASE_ATP"/>
    <property type="match status" value="1"/>
</dbReference>
<evidence type="ECO:0000256" key="4">
    <source>
        <dbReference type="ARBA" id="ARBA00004425"/>
    </source>
</evidence>
<protein>
    <recommendedName>
        <fullName evidence="29">Calcium-dependent protein kinase 1</fullName>
        <ecNumber evidence="6">2.7.11.1</ecNumber>
    </recommendedName>
</protein>
<dbReference type="PROSITE" id="PS00108">
    <property type="entry name" value="PROTEIN_KINASE_ST"/>
    <property type="match status" value="1"/>
</dbReference>
<evidence type="ECO:0000256" key="19">
    <source>
        <dbReference type="ARBA" id="ARBA00022870"/>
    </source>
</evidence>
<feature type="compositionally biased region" description="Polar residues" evidence="31">
    <location>
        <begin position="560"/>
        <end position="572"/>
    </location>
</feature>
<keyword evidence="10" id="KW-0808">Transferase</keyword>
<organism evidence="34 35">
    <name type="scientific">Vitrella brassicaformis (strain CCMP3155)</name>
    <dbReference type="NCBI Taxonomy" id="1169540"/>
    <lineage>
        <taxon>Eukaryota</taxon>
        <taxon>Sar</taxon>
        <taxon>Alveolata</taxon>
        <taxon>Colpodellida</taxon>
        <taxon>Vitrellaceae</taxon>
        <taxon>Vitrella</taxon>
    </lineage>
</organism>
<evidence type="ECO:0000256" key="2">
    <source>
        <dbReference type="ARBA" id="ARBA00004230"/>
    </source>
</evidence>
<dbReference type="InterPro" id="IPR017441">
    <property type="entry name" value="Protein_kinase_ATP_BS"/>
</dbReference>
<keyword evidence="23" id="KW-0449">Lipoprotein</keyword>
<dbReference type="Gene3D" id="3.30.200.20">
    <property type="entry name" value="Phosphorylase Kinase, domain 1"/>
    <property type="match status" value="1"/>
</dbReference>
<evidence type="ECO:0000256" key="10">
    <source>
        <dbReference type="ARBA" id="ARBA00022679"/>
    </source>
</evidence>
<keyword evidence="11" id="KW-0519">Myristate</keyword>
<dbReference type="Pfam" id="PF00069">
    <property type="entry name" value="Pkinase"/>
    <property type="match status" value="1"/>
</dbReference>
<evidence type="ECO:0000256" key="16">
    <source>
        <dbReference type="ARBA" id="ARBA00022837"/>
    </source>
</evidence>
<evidence type="ECO:0000313" key="35">
    <source>
        <dbReference type="Proteomes" id="UP000041254"/>
    </source>
</evidence>
<evidence type="ECO:0000256" key="29">
    <source>
        <dbReference type="ARBA" id="ARBA00068067"/>
    </source>
</evidence>
<dbReference type="GO" id="GO:0005524">
    <property type="term" value="F:ATP binding"/>
    <property type="evidence" value="ECO:0007669"/>
    <property type="project" value="UniProtKB-UniRule"/>
</dbReference>
<keyword evidence="8" id="KW-1032">Host cell membrane</keyword>
<keyword evidence="21" id="KW-0564">Palmitate</keyword>
<evidence type="ECO:0000256" key="31">
    <source>
        <dbReference type="SAM" id="MobiDB-lite"/>
    </source>
</evidence>
<keyword evidence="22" id="KW-0966">Cell projection</keyword>
<evidence type="ECO:0000256" key="13">
    <source>
        <dbReference type="ARBA" id="ARBA00022737"/>
    </source>
</evidence>
<evidence type="ECO:0000256" key="25">
    <source>
        <dbReference type="ARBA" id="ARBA00047899"/>
    </source>
</evidence>
<evidence type="ECO:0000256" key="14">
    <source>
        <dbReference type="ARBA" id="ARBA00022741"/>
    </source>
</evidence>
<comment type="cofactor">
    <cofactor evidence="1">
        <name>Mg(2+)</name>
        <dbReference type="ChEBI" id="CHEBI:18420"/>
    </cofactor>
</comment>
<evidence type="ECO:0000256" key="27">
    <source>
        <dbReference type="ARBA" id="ARBA00056933"/>
    </source>
</evidence>
<keyword evidence="20" id="KW-0969">Cilium</keyword>
<keyword evidence="35" id="KW-1185">Reference proteome</keyword>
<dbReference type="Proteomes" id="UP000041254">
    <property type="component" value="Unassembled WGS sequence"/>
</dbReference>
<keyword evidence="16" id="KW-0106">Calcium</keyword>
<evidence type="ECO:0000313" key="34">
    <source>
        <dbReference type="EMBL" id="CEM28668.1"/>
    </source>
</evidence>
<dbReference type="GO" id="GO:0004674">
    <property type="term" value="F:protein serine/threonine kinase activity"/>
    <property type="evidence" value="ECO:0007669"/>
    <property type="project" value="UniProtKB-KW"/>
</dbReference>
<dbReference type="SMART" id="SM00054">
    <property type="entry name" value="EFh"/>
    <property type="match status" value="4"/>
</dbReference>
<comment type="catalytic activity">
    <reaction evidence="26">
        <text>L-seryl-[protein] + ATP = O-phospho-L-seryl-[protein] + ADP + H(+)</text>
        <dbReference type="Rhea" id="RHEA:17989"/>
        <dbReference type="Rhea" id="RHEA-COMP:9863"/>
        <dbReference type="Rhea" id="RHEA-COMP:11604"/>
        <dbReference type="ChEBI" id="CHEBI:15378"/>
        <dbReference type="ChEBI" id="CHEBI:29999"/>
        <dbReference type="ChEBI" id="CHEBI:30616"/>
        <dbReference type="ChEBI" id="CHEBI:83421"/>
        <dbReference type="ChEBI" id="CHEBI:456216"/>
        <dbReference type="EC" id="2.7.11.1"/>
    </reaction>
</comment>
<evidence type="ECO:0000256" key="24">
    <source>
        <dbReference type="ARBA" id="ARBA00024334"/>
    </source>
</evidence>
<dbReference type="InterPro" id="IPR008271">
    <property type="entry name" value="Ser/Thr_kinase_AS"/>
</dbReference>
<keyword evidence="13" id="KW-0677">Repeat</keyword>
<dbReference type="SMART" id="SM00220">
    <property type="entry name" value="S_TKc"/>
    <property type="match status" value="1"/>
</dbReference>
<feature type="region of interest" description="Disordered" evidence="31">
    <location>
        <begin position="529"/>
        <end position="619"/>
    </location>
</feature>
<feature type="compositionally biased region" description="Basic and acidic residues" evidence="31">
    <location>
        <begin position="601"/>
        <end position="611"/>
    </location>
</feature>
<dbReference type="GO" id="GO:0020005">
    <property type="term" value="C:symbiont-containing vacuole membrane"/>
    <property type="evidence" value="ECO:0007669"/>
    <property type="project" value="UniProtKB-SubCell"/>
</dbReference>
<dbReference type="PROSITE" id="PS50222">
    <property type="entry name" value="EF_HAND_2"/>
    <property type="match status" value="4"/>
</dbReference>
<feature type="domain" description="EF-hand" evidence="33">
    <location>
        <begin position="498"/>
        <end position="533"/>
    </location>
</feature>
<evidence type="ECO:0000256" key="12">
    <source>
        <dbReference type="ARBA" id="ARBA00022723"/>
    </source>
</evidence>
<dbReference type="PROSITE" id="PS50011">
    <property type="entry name" value="PROTEIN_KINASE_DOM"/>
    <property type="match status" value="1"/>
</dbReference>
<feature type="compositionally biased region" description="Polar residues" evidence="31">
    <location>
        <begin position="584"/>
        <end position="597"/>
    </location>
</feature>
<name>A0A0G4GGC4_VITBC</name>
<dbReference type="GO" id="GO:0020002">
    <property type="term" value="C:host cell plasma membrane"/>
    <property type="evidence" value="ECO:0007669"/>
    <property type="project" value="UniProtKB-SubCell"/>
</dbReference>
<gene>
    <name evidence="34" type="ORF">Vbra_17763</name>
</gene>
<feature type="compositionally biased region" description="Polar residues" evidence="31">
    <location>
        <begin position="54"/>
        <end position="64"/>
    </location>
</feature>
<evidence type="ECO:0000256" key="30">
    <source>
        <dbReference type="PROSITE-ProRule" id="PRU10141"/>
    </source>
</evidence>
<accession>A0A0G4GGC4</accession>
<dbReference type="PROSITE" id="PS00018">
    <property type="entry name" value="EF_HAND_1"/>
    <property type="match status" value="4"/>
</dbReference>
<dbReference type="SUPFAM" id="SSF56112">
    <property type="entry name" value="Protein kinase-like (PK-like)"/>
    <property type="match status" value="1"/>
</dbReference>
<feature type="region of interest" description="Disordered" evidence="31">
    <location>
        <begin position="1"/>
        <end position="69"/>
    </location>
</feature>
<dbReference type="FunFam" id="1.10.510.10:FF:000398">
    <property type="entry name" value="Calcium-dependent protein kinase 1"/>
    <property type="match status" value="1"/>
</dbReference>
<keyword evidence="7" id="KW-1003">Cell membrane</keyword>
<evidence type="ECO:0000256" key="22">
    <source>
        <dbReference type="ARBA" id="ARBA00023273"/>
    </source>
</evidence>
<dbReference type="CDD" id="cd00051">
    <property type="entry name" value="EFh"/>
    <property type="match status" value="1"/>
</dbReference>
<dbReference type="GO" id="GO:0005886">
    <property type="term" value="C:plasma membrane"/>
    <property type="evidence" value="ECO:0007669"/>
    <property type="project" value="UniProtKB-SubCell"/>
</dbReference>
<dbReference type="Pfam" id="PF13499">
    <property type="entry name" value="EF-hand_7"/>
    <property type="match status" value="2"/>
</dbReference>
<evidence type="ECO:0000256" key="7">
    <source>
        <dbReference type="ARBA" id="ARBA00022475"/>
    </source>
</evidence>
<evidence type="ECO:0000256" key="11">
    <source>
        <dbReference type="ARBA" id="ARBA00022707"/>
    </source>
</evidence>
<evidence type="ECO:0000256" key="15">
    <source>
        <dbReference type="ARBA" id="ARBA00022777"/>
    </source>
</evidence>
<evidence type="ECO:0000259" key="32">
    <source>
        <dbReference type="PROSITE" id="PS50011"/>
    </source>
</evidence>
<dbReference type="InterPro" id="IPR018247">
    <property type="entry name" value="EF_Hand_1_Ca_BS"/>
</dbReference>
<dbReference type="EC" id="2.7.11.1" evidence="6"/>
<dbReference type="InParanoid" id="A0A0G4GGC4"/>
<keyword evidence="14 30" id="KW-0547">Nucleotide-binding</keyword>
<dbReference type="VEuPathDB" id="CryptoDB:Vbra_17763"/>
<keyword evidence="19" id="KW-0472">Membrane</keyword>